<feature type="transmembrane region" description="Helical" evidence="1">
    <location>
        <begin position="7"/>
        <end position="33"/>
    </location>
</feature>
<gene>
    <name evidence="2" type="ORF">MLE19_16150</name>
</gene>
<comment type="caution">
    <text evidence="2">The sequence shown here is derived from an EMBL/GenBank/DDBJ whole genome shotgun (WGS) entry which is preliminary data.</text>
</comment>
<feature type="transmembrane region" description="Helical" evidence="1">
    <location>
        <begin position="39"/>
        <end position="60"/>
    </location>
</feature>
<keyword evidence="3" id="KW-1185">Reference proteome</keyword>
<dbReference type="Proteomes" id="UP001320609">
    <property type="component" value="Unassembled WGS sequence"/>
</dbReference>
<evidence type="ECO:0000256" key="1">
    <source>
        <dbReference type="SAM" id="Phobius"/>
    </source>
</evidence>
<keyword evidence="1" id="KW-1133">Transmembrane helix</keyword>
<organism evidence="2 3">
    <name type="scientific">Vreelandella neptunia</name>
    <dbReference type="NCBI Taxonomy" id="115551"/>
    <lineage>
        <taxon>Bacteria</taxon>
        <taxon>Pseudomonadati</taxon>
        <taxon>Pseudomonadota</taxon>
        <taxon>Gammaproteobacteria</taxon>
        <taxon>Oceanospirillales</taxon>
        <taxon>Halomonadaceae</taxon>
        <taxon>Vreelandella</taxon>
    </lineage>
</organism>
<name>A0ABS9SA94_9GAMM</name>
<dbReference type="RefSeq" id="WP_240719162.1">
    <property type="nucleotide sequence ID" value="NZ_JAKVTW010000013.1"/>
</dbReference>
<keyword evidence="1" id="KW-0812">Transmembrane</keyword>
<proteinExistence type="predicted"/>
<dbReference type="EMBL" id="JAKVTW010000013">
    <property type="protein sequence ID" value="MCH4812868.1"/>
    <property type="molecule type" value="Genomic_DNA"/>
</dbReference>
<sequence length="81" mass="8726">MKNKPLYLTLLCVFSAIMALTIITFFSSLGIALGGLTPIATGIVASIFSIAGMIPGSFYLTKSLEELLIEEKDNELKKGEK</sequence>
<evidence type="ECO:0000313" key="3">
    <source>
        <dbReference type="Proteomes" id="UP001320609"/>
    </source>
</evidence>
<keyword evidence="1" id="KW-0472">Membrane</keyword>
<accession>A0ABS9SA94</accession>
<evidence type="ECO:0000313" key="2">
    <source>
        <dbReference type="EMBL" id="MCH4812868.1"/>
    </source>
</evidence>
<reference evidence="2 3" key="1">
    <citation type="submission" date="2022-03" db="EMBL/GenBank/DDBJ databases">
        <title>Genomic signatures underlying metal tolerance in selected Arctic bacterial isolates.</title>
        <authorList>
            <person name="Thomas F.A."/>
            <person name="Venkatachalam S."/>
            <person name="Krishnan K.P."/>
        </authorList>
    </citation>
    <scope>NUCLEOTIDE SEQUENCE [LARGE SCALE GENOMIC DNA]</scope>
    <source>
        <strain evidence="2 3">HM116</strain>
    </source>
</reference>
<protein>
    <submittedName>
        <fullName evidence="2">Uncharacterized protein</fullName>
    </submittedName>
</protein>